<dbReference type="OrthoDB" id="6139674at2759"/>
<keyword evidence="7" id="KW-0472">Membrane</keyword>
<keyword evidence="3" id="KW-1003">Cell membrane</keyword>
<dbReference type="InterPro" id="IPR001507">
    <property type="entry name" value="ZP_dom"/>
</dbReference>
<accession>A0A0N4VSS5</accession>
<evidence type="ECO:0000256" key="2">
    <source>
        <dbReference type="ARBA" id="ARBA00022460"/>
    </source>
</evidence>
<dbReference type="EMBL" id="UZAF01000214">
    <property type="protein sequence ID" value="VDO05130.1"/>
    <property type="molecule type" value="Genomic_DNA"/>
</dbReference>
<evidence type="ECO:0000256" key="6">
    <source>
        <dbReference type="ARBA" id="ARBA00022989"/>
    </source>
</evidence>
<reference evidence="10 11" key="2">
    <citation type="submission" date="2018-11" db="EMBL/GenBank/DDBJ databases">
        <authorList>
            <consortium name="Pathogen Informatics"/>
        </authorList>
    </citation>
    <scope>NUCLEOTIDE SEQUENCE [LARGE SCALE GENOMIC DNA]</scope>
    <source>
        <strain evidence="10 11">MHpl1</strain>
    </source>
</reference>
<keyword evidence="2" id="KW-0193">Cuticle</keyword>
<dbReference type="GO" id="GO:0005886">
    <property type="term" value="C:plasma membrane"/>
    <property type="evidence" value="ECO:0007669"/>
    <property type="project" value="UniProtKB-SubCell"/>
</dbReference>
<feature type="compositionally biased region" description="Polar residues" evidence="8">
    <location>
        <begin position="186"/>
        <end position="203"/>
    </location>
</feature>
<dbReference type="STRING" id="6290.A0A0N4VSS5"/>
<keyword evidence="6" id="KW-1133">Transmembrane helix</keyword>
<proteinExistence type="predicted"/>
<keyword evidence="11" id="KW-1185">Reference proteome</keyword>
<dbReference type="PROSITE" id="PS51034">
    <property type="entry name" value="ZP_2"/>
    <property type="match status" value="1"/>
</dbReference>
<dbReference type="AlphaFoldDB" id="A0A0N4VSS5"/>
<evidence type="ECO:0000256" key="4">
    <source>
        <dbReference type="ARBA" id="ARBA00022692"/>
    </source>
</evidence>
<evidence type="ECO:0000313" key="10">
    <source>
        <dbReference type="EMBL" id="VDO05130.1"/>
    </source>
</evidence>
<comment type="subcellular location">
    <subcellularLocation>
        <location evidence="1">Cell membrane</location>
        <topology evidence="1">Single-pass type I membrane protein</topology>
    </subcellularLocation>
</comment>
<evidence type="ECO:0000256" key="1">
    <source>
        <dbReference type="ARBA" id="ARBA00004251"/>
    </source>
</evidence>
<sequence length="435" mass="47664">MAYMMTRDSSEEGAQPWRIETEMENFYEVPADVCIRLTYIPLVVGGTEESRFDNTVIGVPVITCERDRVVVTVTTSRPFAGKIFVKGEYAKRECMRAYMNGFPIPSDEALLSPNRKGPPRSDEKLEGGGASLEGSMETGGDYLDSVETLPSPEQASRFLSEADLSVSNRAKSPNIHQNVPGSAEYLTSSEWSGHGGASSSNHKGQPYVGAFGGSLREEVKSGMISGLKVYDKPKGFVPEDLPKYPGPQGMTSANCPLKCEPCVCPKEQKVQERRRRDTNTVELSVPLGACNTKRDRKVSPPTLSVSFVAVVSFHESFITKLDRAYRIQCAYVETNKSLTTQLDVGTLNPSQLNGTAPSPVCGYHISGANGQQIQNVRVGDQVKHEWICTTPAPKLYSMLIHSCYVEDGAGQRYQVIDENGTTIEKREQEIGVQSP</sequence>
<dbReference type="InterPro" id="IPR057475">
    <property type="entry name" value="CUT_C"/>
</dbReference>
<dbReference type="Proteomes" id="UP000268014">
    <property type="component" value="Unassembled WGS sequence"/>
</dbReference>
<protein>
    <submittedName>
        <fullName evidence="12">ZP domain-containing protein</fullName>
    </submittedName>
</protein>
<feature type="domain" description="ZP" evidence="9">
    <location>
        <begin position="230"/>
        <end position="435"/>
    </location>
</feature>
<dbReference type="PANTHER" id="PTHR22907">
    <property type="entry name" value="GH04558P"/>
    <property type="match status" value="1"/>
</dbReference>
<evidence type="ECO:0000256" key="8">
    <source>
        <dbReference type="SAM" id="MobiDB-lite"/>
    </source>
</evidence>
<evidence type="ECO:0000256" key="5">
    <source>
        <dbReference type="ARBA" id="ARBA00022729"/>
    </source>
</evidence>
<evidence type="ECO:0000259" key="9">
    <source>
        <dbReference type="PROSITE" id="PS51034"/>
    </source>
</evidence>
<dbReference type="Pfam" id="PF25057">
    <property type="entry name" value="CUT_N"/>
    <property type="match status" value="2"/>
</dbReference>
<evidence type="ECO:0000256" key="7">
    <source>
        <dbReference type="ARBA" id="ARBA00023136"/>
    </source>
</evidence>
<organism evidence="12">
    <name type="scientific">Haemonchus placei</name>
    <name type="common">Barber's pole worm</name>
    <dbReference type="NCBI Taxonomy" id="6290"/>
    <lineage>
        <taxon>Eukaryota</taxon>
        <taxon>Metazoa</taxon>
        <taxon>Ecdysozoa</taxon>
        <taxon>Nematoda</taxon>
        <taxon>Chromadorea</taxon>
        <taxon>Rhabditida</taxon>
        <taxon>Rhabditina</taxon>
        <taxon>Rhabditomorpha</taxon>
        <taxon>Strongyloidea</taxon>
        <taxon>Trichostrongylidae</taxon>
        <taxon>Haemonchus</taxon>
    </lineage>
</organism>
<dbReference type="InterPro" id="IPR051962">
    <property type="entry name" value="Cuticlin"/>
</dbReference>
<dbReference type="SMART" id="SM00241">
    <property type="entry name" value="ZP"/>
    <property type="match status" value="1"/>
</dbReference>
<gene>
    <name evidence="10" type="ORF">HPLM_LOCUS343</name>
</gene>
<evidence type="ECO:0000313" key="11">
    <source>
        <dbReference type="Proteomes" id="UP000268014"/>
    </source>
</evidence>
<keyword evidence="5" id="KW-0732">Signal</keyword>
<evidence type="ECO:0000256" key="3">
    <source>
        <dbReference type="ARBA" id="ARBA00022475"/>
    </source>
</evidence>
<dbReference type="GO" id="GO:0042302">
    <property type="term" value="F:structural constituent of cuticle"/>
    <property type="evidence" value="ECO:0007669"/>
    <property type="project" value="UniProtKB-KW"/>
</dbReference>
<dbReference type="PANTHER" id="PTHR22907:SF54">
    <property type="entry name" value="GH04558P"/>
    <property type="match status" value="1"/>
</dbReference>
<dbReference type="WBParaSite" id="HPLM_0000034201-mRNA-1">
    <property type="protein sequence ID" value="HPLM_0000034201-mRNA-1"/>
    <property type="gene ID" value="HPLM_0000034201"/>
</dbReference>
<reference evidence="12" key="1">
    <citation type="submission" date="2017-02" db="UniProtKB">
        <authorList>
            <consortium name="WormBaseParasite"/>
        </authorList>
    </citation>
    <scope>IDENTIFICATION</scope>
</reference>
<dbReference type="InterPro" id="IPR056953">
    <property type="entry name" value="CUT_N"/>
</dbReference>
<evidence type="ECO:0000313" key="12">
    <source>
        <dbReference type="WBParaSite" id="HPLM_0000034201-mRNA-1"/>
    </source>
</evidence>
<keyword evidence="4" id="KW-0812">Transmembrane</keyword>
<dbReference type="OMA" id="CAYMEGS"/>
<name>A0A0N4VSS5_HAEPC</name>
<feature type="region of interest" description="Disordered" evidence="8">
    <location>
        <begin position="107"/>
        <end position="154"/>
    </location>
</feature>
<dbReference type="Pfam" id="PF25301">
    <property type="entry name" value="CUT_C"/>
    <property type="match status" value="1"/>
</dbReference>
<feature type="region of interest" description="Disordered" evidence="8">
    <location>
        <begin position="186"/>
        <end position="205"/>
    </location>
</feature>